<reference evidence="2" key="1">
    <citation type="submission" date="2021-02" db="EMBL/GenBank/DDBJ databases">
        <authorList>
            <person name="Bekaert M."/>
        </authorList>
    </citation>
    <scope>NUCLEOTIDE SEQUENCE</scope>
    <source>
        <strain evidence="2">IoA-00</strain>
    </source>
</reference>
<gene>
    <name evidence="2" type="ORF">LSAA_5145</name>
</gene>
<feature type="compositionally biased region" description="Low complexity" evidence="1">
    <location>
        <begin position="36"/>
        <end position="47"/>
    </location>
</feature>
<sequence length="201" mass="23055">METYIRQLELIYSPLKSARDSKEIGDGSLILEAQSLGRQSTSSSSGGSKDEAKNSPKYRVAPISMRFDKAYHQYLNRNYYSSENKCHSSAKDWKLWTICRAFYPIVQRRDWSNKELKEGNQCADPKAMLSRGFKSRISSVKLGYEDGQKSSESEWMTFKSETCYFDTNSSGRLSQSIISISNECKTYLPVMWKINVNNGQR</sequence>
<feature type="region of interest" description="Disordered" evidence="1">
    <location>
        <begin position="36"/>
        <end position="55"/>
    </location>
</feature>
<accession>A0A7R8CKZ7</accession>
<evidence type="ECO:0000313" key="2">
    <source>
        <dbReference type="EMBL" id="CAF2852969.1"/>
    </source>
</evidence>
<dbReference type="AlphaFoldDB" id="A0A7R8CKZ7"/>
<dbReference type="Proteomes" id="UP000675881">
    <property type="component" value="Chromosome 14"/>
</dbReference>
<proteinExistence type="predicted"/>
<evidence type="ECO:0000313" key="3">
    <source>
        <dbReference type="Proteomes" id="UP000675881"/>
    </source>
</evidence>
<dbReference type="EMBL" id="HG994593">
    <property type="protein sequence ID" value="CAF2852969.1"/>
    <property type="molecule type" value="Genomic_DNA"/>
</dbReference>
<evidence type="ECO:0000256" key="1">
    <source>
        <dbReference type="SAM" id="MobiDB-lite"/>
    </source>
</evidence>
<organism evidence="2 3">
    <name type="scientific">Lepeophtheirus salmonis</name>
    <name type="common">Salmon louse</name>
    <name type="synonym">Caligus salmonis</name>
    <dbReference type="NCBI Taxonomy" id="72036"/>
    <lineage>
        <taxon>Eukaryota</taxon>
        <taxon>Metazoa</taxon>
        <taxon>Ecdysozoa</taxon>
        <taxon>Arthropoda</taxon>
        <taxon>Crustacea</taxon>
        <taxon>Multicrustacea</taxon>
        <taxon>Hexanauplia</taxon>
        <taxon>Copepoda</taxon>
        <taxon>Siphonostomatoida</taxon>
        <taxon>Caligidae</taxon>
        <taxon>Lepeophtheirus</taxon>
    </lineage>
</organism>
<keyword evidence="3" id="KW-1185">Reference proteome</keyword>
<name>A0A7R8CKZ7_LEPSM</name>
<protein>
    <submittedName>
        <fullName evidence="2">(salmon louse) hypothetical protein</fullName>
    </submittedName>
</protein>